<dbReference type="InterPro" id="IPR017905">
    <property type="entry name" value="ERV/ALR_sulphydryl_oxidase"/>
</dbReference>
<keyword evidence="6" id="KW-1015">Disulfide bond</keyword>
<dbReference type="EC" id="1.8.3.2" evidence="2"/>
<dbReference type="InterPro" id="IPR036774">
    <property type="entry name" value="ERV/ALR_sulphydryl_oxid_sf"/>
</dbReference>
<evidence type="ECO:0000256" key="4">
    <source>
        <dbReference type="ARBA" id="ARBA00022827"/>
    </source>
</evidence>
<dbReference type="PROSITE" id="PS51324">
    <property type="entry name" value="ERV_ALR"/>
    <property type="match status" value="1"/>
</dbReference>
<name>A0A6C0HP49_9ZZZZ</name>
<proteinExistence type="predicted"/>
<keyword evidence="3" id="KW-0285">Flavoprotein</keyword>
<accession>A0A6C0HP49</accession>
<comment type="cofactor">
    <cofactor evidence="1">
        <name>FAD</name>
        <dbReference type="ChEBI" id="CHEBI:57692"/>
    </cofactor>
</comment>
<organism evidence="8">
    <name type="scientific">viral metagenome</name>
    <dbReference type="NCBI Taxonomy" id="1070528"/>
    <lineage>
        <taxon>unclassified sequences</taxon>
        <taxon>metagenomes</taxon>
        <taxon>organismal metagenomes</taxon>
    </lineage>
</organism>
<evidence type="ECO:0000256" key="5">
    <source>
        <dbReference type="ARBA" id="ARBA00023002"/>
    </source>
</evidence>
<dbReference type="Gene3D" id="1.20.120.310">
    <property type="entry name" value="ERV/ALR sulfhydryl oxidase domain"/>
    <property type="match status" value="1"/>
</dbReference>
<feature type="domain" description="ERV/ALR sulfhydryl oxidase" evidence="7">
    <location>
        <begin position="1"/>
        <end position="100"/>
    </location>
</feature>
<dbReference type="Pfam" id="PF04777">
    <property type="entry name" value="Evr1_Alr"/>
    <property type="match status" value="1"/>
</dbReference>
<keyword evidence="4" id="KW-0274">FAD</keyword>
<evidence type="ECO:0000259" key="7">
    <source>
        <dbReference type="PROSITE" id="PS51324"/>
    </source>
</evidence>
<protein>
    <recommendedName>
        <fullName evidence="2">thiol oxidase</fullName>
        <ecNumber evidence="2">1.8.3.2</ecNumber>
    </recommendedName>
</protein>
<sequence>MSKKIWGNAVWYLFHTLVYKIKSTDDSNFKELFGHISSISKNLPCPECSEHAALFLSRVNIDIVTSSRENMITFLFEFHNSVNKKIGKPIYLLEDLKKYSLANTINIINHFIAVMNSNSNNSRLMMDSFNRQKAVKVFMEYISQNIHKYKL</sequence>
<dbReference type="AlphaFoldDB" id="A0A6C0HP49"/>
<evidence type="ECO:0000256" key="6">
    <source>
        <dbReference type="ARBA" id="ARBA00023157"/>
    </source>
</evidence>
<evidence type="ECO:0000256" key="2">
    <source>
        <dbReference type="ARBA" id="ARBA00012512"/>
    </source>
</evidence>
<dbReference type="GO" id="GO:0016972">
    <property type="term" value="F:thiol oxidase activity"/>
    <property type="evidence" value="ECO:0007669"/>
    <property type="project" value="UniProtKB-EC"/>
</dbReference>
<evidence type="ECO:0000256" key="1">
    <source>
        <dbReference type="ARBA" id="ARBA00001974"/>
    </source>
</evidence>
<reference evidence="8" key="1">
    <citation type="journal article" date="2020" name="Nature">
        <title>Giant virus diversity and host interactions through global metagenomics.</title>
        <authorList>
            <person name="Schulz F."/>
            <person name="Roux S."/>
            <person name="Paez-Espino D."/>
            <person name="Jungbluth S."/>
            <person name="Walsh D.A."/>
            <person name="Denef V.J."/>
            <person name="McMahon K.D."/>
            <person name="Konstantinidis K.T."/>
            <person name="Eloe-Fadrosh E.A."/>
            <person name="Kyrpides N.C."/>
            <person name="Woyke T."/>
        </authorList>
    </citation>
    <scope>NUCLEOTIDE SEQUENCE</scope>
    <source>
        <strain evidence="8">GVMAG-M-3300023184-161</strain>
    </source>
</reference>
<evidence type="ECO:0000256" key="3">
    <source>
        <dbReference type="ARBA" id="ARBA00022630"/>
    </source>
</evidence>
<dbReference type="EMBL" id="MN740001">
    <property type="protein sequence ID" value="QHT82468.1"/>
    <property type="molecule type" value="Genomic_DNA"/>
</dbReference>
<evidence type="ECO:0000313" key="8">
    <source>
        <dbReference type="EMBL" id="QHT82468.1"/>
    </source>
</evidence>
<dbReference type="SUPFAM" id="SSF69000">
    <property type="entry name" value="FAD-dependent thiol oxidase"/>
    <property type="match status" value="1"/>
</dbReference>
<keyword evidence="5" id="KW-0560">Oxidoreductase</keyword>